<evidence type="ECO:0000313" key="3">
    <source>
        <dbReference type="Proteomes" id="UP001232493"/>
    </source>
</evidence>
<dbReference type="Proteomes" id="UP001232493">
    <property type="component" value="Chromosome"/>
</dbReference>
<gene>
    <name evidence="2" type="ORF">JRV97_05735</name>
</gene>
<reference evidence="2 3" key="1">
    <citation type="submission" date="2021-02" db="EMBL/GenBank/DDBJ databases">
        <title>Characterization of Marinitoga sp. nov. str. BP5-C20A.</title>
        <authorList>
            <person name="Erauso G."/>
            <person name="Postec A."/>
        </authorList>
    </citation>
    <scope>NUCLEOTIDE SEQUENCE [LARGE SCALE GENOMIC DNA]</scope>
    <source>
        <strain evidence="2 3">BP5-C20A</strain>
    </source>
</reference>
<keyword evidence="3" id="KW-1185">Reference proteome</keyword>
<evidence type="ECO:0000259" key="1">
    <source>
        <dbReference type="Pfam" id="PF13333"/>
    </source>
</evidence>
<protein>
    <submittedName>
        <fullName evidence="2">IS3 family transposase</fullName>
    </submittedName>
</protein>
<evidence type="ECO:0000313" key="2">
    <source>
        <dbReference type="EMBL" id="WGS66085.1"/>
    </source>
</evidence>
<dbReference type="EMBL" id="CP069362">
    <property type="protein sequence ID" value="WGS66085.1"/>
    <property type="molecule type" value="Genomic_DNA"/>
</dbReference>
<sequence>MWVNNYKTFEEAKIKIFEYIESFYNRKRIHSSINYMTPQEKEDEALKLLEKSYIA</sequence>
<proteinExistence type="predicted"/>
<accession>A0ABY8PU11</accession>
<dbReference type="InterPro" id="IPR001584">
    <property type="entry name" value="Integrase_cat-core"/>
</dbReference>
<feature type="domain" description="Integrase catalytic" evidence="1">
    <location>
        <begin position="5"/>
        <end position="41"/>
    </location>
</feature>
<dbReference type="Pfam" id="PF13333">
    <property type="entry name" value="rve_2"/>
    <property type="match status" value="1"/>
</dbReference>
<organism evidence="2 3">
    <name type="scientific">Marinitoga aeolica</name>
    <dbReference type="NCBI Taxonomy" id="2809031"/>
    <lineage>
        <taxon>Bacteria</taxon>
        <taxon>Thermotogati</taxon>
        <taxon>Thermotogota</taxon>
        <taxon>Thermotogae</taxon>
        <taxon>Petrotogales</taxon>
        <taxon>Petrotogaceae</taxon>
        <taxon>Marinitoga</taxon>
    </lineage>
</organism>
<name>A0ABY8PU11_9BACT</name>